<dbReference type="PANTHER" id="PTHR24559">
    <property type="entry name" value="TRANSPOSON TY3-I GAG-POL POLYPROTEIN"/>
    <property type="match status" value="1"/>
</dbReference>
<reference evidence="2" key="1">
    <citation type="submission" date="2020-06" db="EMBL/GenBank/DDBJ databases">
        <authorList>
            <person name="Li T."/>
            <person name="Hu X."/>
            <person name="Zhang T."/>
            <person name="Song X."/>
            <person name="Zhang H."/>
            <person name="Dai N."/>
            <person name="Sheng W."/>
            <person name="Hou X."/>
            <person name="Wei L."/>
        </authorList>
    </citation>
    <scope>NUCLEOTIDE SEQUENCE</scope>
    <source>
        <strain evidence="2">KEN8</strain>
        <tissue evidence="2">Leaf</tissue>
    </source>
</reference>
<dbReference type="Gene3D" id="3.30.70.270">
    <property type="match status" value="2"/>
</dbReference>
<name>A0AAW2P839_9LAMI</name>
<sequence length="292" mass="33928">MVELDPKVVVHHLSVKKGACLVKQGQHRFRPELILLIEGELNKLIEVGFVREVKYPMWISSIVPVREKNEQIRVCVDFKNLNNACPKADFPLPFVELMIDATMGHEALSFMDASSGYNQIRMAPVDEELMAFRTLKGIYCYKVMPFSLKNAGATYQRTMQRIFDDMLHKNIECYVDDLVVKSNKREDHFHDLRKVLERLRRYQQKMNSSKCAFGVTSGKCLGFIVCQWGIEIEQAKIDAILRMLESRNIHELKSLQGKLAYLQWFISNLVGRCQLFSRLMKKDVPFQWDEAC</sequence>
<dbReference type="Pfam" id="PF00078">
    <property type="entry name" value="RVT_1"/>
    <property type="match status" value="1"/>
</dbReference>
<feature type="domain" description="Reverse transcriptase" evidence="1">
    <location>
        <begin position="67"/>
        <end position="225"/>
    </location>
</feature>
<keyword evidence="2" id="KW-0808">Transferase</keyword>
<comment type="caution">
    <text evidence="2">The sequence shown here is derived from an EMBL/GenBank/DDBJ whole genome shotgun (WGS) entry which is preliminary data.</text>
</comment>
<keyword evidence="2" id="KW-0695">RNA-directed DNA polymerase</keyword>
<dbReference type="EMBL" id="JACGWM010000009">
    <property type="protein sequence ID" value="KAL0352204.1"/>
    <property type="molecule type" value="Genomic_DNA"/>
</dbReference>
<protein>
    <submittedName>
        <fullName evidence="2">RNA-directed DNA polymerase</fullName>
    </submittedName>
</protein>
<dbReference type="GO" id="GO:0003964">
    <property type="term" value="F:RNA-directed DNA polymerase activity"/>
    <property type="evidence" value="ECO:0007669"/>
    <property type="project" value="UniProtKB-KW"/>
</dbReference>
<proteinExistence type="predicted"/>
<dbReference type="PANTHER" id="PTHR24559:SF439">
    <property type="entry name" value="RETROTRANSPOSON, UNCLASSIFIED-LIKE PROTEIN"/>
    <property type="match status" value="1"/>
</dbReference>
<dbReference type="InterPro" id="IPR000477">
    <property type="entry name" value="RT_dom"/>
</dbReference>
<reference evidence="2" key="2">
    <citation type="journal article" date="2024" name="Plant">
        <title>Genomic evolution and insights into agronomic trait innovations of Sesamum species.</title>
        <authorList>
            <person name="Miao H."/>
            <person name="Wang L."/>
            <person name="Qu L."/>
            <person name="Liu H."/>
            <person name="Sun Y."/>
            <person name="Le M."/>
            <person name="Wang Q."/>
            <person name="Wei S."/>
            <person name="Zheng Y."/>
            <person name="Lin W."/>
            <person name="Duan Y."/>
            <person name="Cao H."/>
            <person name="Xiong S."/>
            <person name="Wang X."/>
            <person name="Wei L."/>
            <person name="Li C."/>
            <person name="Ma Q."/>
            <person name="Ju M."/>
            <person name="Zhao R."/>
            <person name="Li G."/>
            <person name="Mu C."/>
            <person name="Tian Q."/>
            <person name="Mei H."/>
            <person name="Zhang T."/>
            <person name="Gao T."/>
            <person name="Zhang H."/>
        </authorList>
    </citation>
    <scope>NUCLEOTIDE SEQUENCE</scope>
    <source>
        <strain evidence="2">KEN8</strain>
    </source>
</reference>
<dbReference type="Gene3D" id="3.10.10.10">
    <property type="entry name" value="HIV Type 1 Reverse Transcriptase, subunit A, domain 1"/>
    <property type="match status" value="1"/>
</dbReference>
<dbReference type="InterPro" id="IPR053134">
    <property type="entry name" value="RNA-dir_DNA_polymerase"/>
</dbReference>
<keyword evidence="2" id="KW-0548">Nucleotidyltransferase</keyword>
<gene>
    <name evidence="2" type="ORF">Scaly_1609100</name>
</gene>
<organism evidence="2">
    <name type="scientific">Sesamum calycinum</name>
    <dbReference type="NCBI Taxonomy" id="2727403"/>
    <lineage>
        <taxon>Eukaryota</taxon>
        <taxon>Viridiplantae</taxon>
        <taxon>Streptophyta</taxon>
        <taxon>Embryophyta</taxon>
        <taxon>Tracheophyta</taxon>
        <taxon>Spermatophyta</taxon>
        <taxon>Magnoliopsida</taxon>
        <taxon>eudicotyledons</taxon>
        <taxon>Gunneridae</taxon>
        <taxon>Pentapetalae</taxon>
        <taxon>asterids</taxon>
        <taxon>lamiids</taxon>
        <taxon>Lamiales</taxon>
        <taxon>Pedaliaceae</taxon>
        <taxon>Sesamum</taxon>
    </lineage>
</organism>
<evidence type="ECO:0000313" key="2">
    <source>
        <dbReference type="EMBL" id="KAL0352204.1"/>
    </source>
</evidence>
<evidence type="ECO:0000259" key="1">
    <source>
        <dbReference type="Pfam" id="PF00078"/>
    </source>
</evidence>
<accession>A0AAW2P839</accession>
<dbReference type="InterPro" id="IPR043502">
    <property type="entry name" value="DNA/RNA_pol_sf"/>
</dbReference>
<dbReference type="InterPro" id="IPR043128">
    <property type="entry name" value="Rev_trsase/Diguanyl_cyclase"/>
</dbReference>
<dbReference type="SUPFAM" id="SSF56672">
    <property type="entry name" value="DNA/RNA polymerases"/>
    <property type="match status" value="1"/>
</dbReference>
<dbReference type="CDD" id="cd01647">
    <property type="entry name" value="RT_LTR"/>
    <property type="match status" value="1"/>
</dbReference>
<dbReference type="AlphaFoldDB" id="A0AAW2P839"/>